<feature type="signal peptide" evidence="3">
    <location>
        <begin position="1"/>
        <end position="25"/>
    </location>
</feature>
<protein>
    <submittedName>
        <fullName evidence="4">Uncharacterized protein</fullName>
    </submittedName>
</protein>
<reference evidence="4" key="1">
    <citation type="journal article" date="2020" name="Cell">
        <title>Large-Scale Comparative Analyses of Tick Genomes Elucidate Their Genetic Diversity and Vector Capacities.</title>
        <authorList>
            <consortium name="Tick Genome and Microbiome Consortium (TIGMIC)"/>
            <person name="Jia N."/>
            <person name="Wang J."/>
            <person name="Shi W."/>
            <person name="Du L."/>
            <person name="Sun Y."/>
            <person name="Zhan W."/>
            <person name="Jiang J.F."/>
            <person name="Wang Q."/>
            <person name="Zhang B."/>
            <person name="Ji P."/>
            <person name="Bell-Sakyi L."/>
            <person name="Cui X.M."/>
            <person name="Yuan T.T."/>
            <person name="Jiang B.G."/>
            <person name="Yang W.F."/>
            <person name="Lam T.T."/>
            <person name="Chang Q.C."/>
            <person name="Ding S.J."/>
            <person name="Wang X.J."/>
            <person name="Zhu J.G."/>
            <person name="Ruan X.D."/>
            <person name="Zhao L."/>
            <person name="Wei J.T."/>
            <person name="Ye R.Z."/>
            <person name="Que T.C."/>
            <person name="Du C.H."/>
            <person name="Zhou Y.H."/>
            <person name="Cheng J.X."/>
            <person name="Dai P.F."/>
            <person name="Guo W.B."/>
            <person name="Han X.H."/>
            <person name="Huang E.J."/>
            <person name="Li L.F."/>
            <person name="Wei W."/>
            <person name="Gao Y.C."/>
            <person name="Liu J.Z."/>
            <person name="Shao H.Z."/>
            <person name="Wang X."/>
            <person name="Wang C.C."/>
            <person name="Yang T.C."/>
            <person name="Huo Q.B."/>
            <person name="Li W."/>
            <person name="Chen H.Y."/>
            <person name="Chen S.E."/>
            <person name="Zhou L.G."/>
            <person name="Ni X.B."/>
            <person name="Tian J.H."/>
            <person name="Sheng Y."/>
            <person name="Liu T."/>
            <person name="Pan Y.S."/>
            <person name="Xia L.Y."/>
            <person name="Li J."/>
            <person name="Zhao F."/>
            <person name="Cao W.C."/>
        </authorList>
    </citation>
    <scope>NUCLEOTIDE SEQUENCE</scope>
    <source>
        <strain evidence="4">Rsan-2018</strain>
    </source>
</reference>
<dbReference type="PANTHER" id="PTHR21562:SF122">
    <property type="entry name" value="PALMITOLEOYL-PROTEIN CARBOXYLESTERASE NOTUM"/>
    <property type="match status" value="1"/>
</dbReference>
<feature type="region of interest" description="Disordered" evidence="2">
    <location>
        <begin position="25"/>
        <end position="57"/>
    </location>
</feature>
<dbReference type="Proteomes" id="UP000821837">
    <property type="component" value="Chromosome 6"/>
</dbReference>
<dbReference type="PANTHER" id="PTHR21562">
    <property type="entry name" value="NOTUM-RELATED"/>
    <property type="match status" value="1"/>
</dbReference>
<keyword evidence="5" id="KW-1185">Reference proteome</keyword>
<evidence type="ECO:0000256" key="1">
    <source>
        <dbReference type="ARBA" id="ARBA00010213"/>
    </source>
</evidence>
<dbReference type="VEuPathDB" id="VectorBase:RSAN_043840"/>
<name>A0A9D4SSX4_RHISA</name>
<dbReference type="InterPro" id="IPR004963">
    <property type="entry name" value="PAE/NOTUM"/>
</dbReference>
<feature type="compositionally biased region" description="Basic residues" evidence="2">
    <location>
        <begin position="319"/>
        <end position="346"/>
    </location>
</feature>
<organism evidence="4 5">
    <name type="scientific">Rhipicephalus sanguineus</name>
    <name type="common">Brown dog tick</name>
    <name type="synonym">Ixodes sanguineus</name>
    <dbReference type="NCBI Taxonomy" id="34632"/>
    <lineage>
        <taxon>Eukaryota</taxon>
        <taxon>Metazoa</taxon>
        <taxon>Ecdysozoa</taxon>
        <taxon>Arthropoda</taxon>
        <taxon>Chelicerata</taxon>
        <taxon>Arachnida</taxon>
        <taxon>Acari</taxon>
        <taxon>Parasitiformes</taxon>
        <taxon>Ixodida</taxon>
        <taxon>Ixodoidea</taxon>
        <taxon>Ixodidae</taxon>
        <taxon>Rhipicephalinae</taxon>
        <taxon>Rhipicephalus</taxon>
        <taxon>Rhipicephalus</taxon>
    </lineage>
</organism>
<keyword evidence="3" id="KW-0732">Signal</keyword>
<dbReference type="AlphaFoldDB" id="A0A9D4SSX4"/>
<reference evidence="4" key="2">
    <citation type="submission" date="2021-09" db="EMBL/GenBank/DDBJ databases">
        <authorList>
            <person name="Jia N."/>
            <person name="Wang J."/>
            <person name="Shi W."/>
            <person name="Du L."/>
            <person name="Sun Y."/>
            <person name="Zhan W."/>
            <person name="Jiang J."/>
            <person name="Wang Q."/>
            <person name="Zhang B."/>
            <person name="Ji P."/>
            <person name="Sakyi L.B."/>
            <person name="Cui X."/>
            <person name="Yuan T."/>
            <person name="Jiang B."/>
            <person name="Yang W."/>
            <person name="Lam T.T.-Y."/>
            <person name="Chang Q."/>
            <person name="Ding S."/>
            <person name="Wang X."/>
            <person name="Zhu J."/>
            <person name="Ruan X."/>
            <person name="Zhao L."/>
            <person name="Wei J."/>
            <person name="Que T."/>
            <person name="Du C."/>
            <person name="Cheng J."/>
            <person name="Dai P."/>
            <person name="Han X."/>
            <person name="Huang E."/>
            <person name="Gao Y."/>
            <person name="Liu J."/>
            <person name="Shao H."/>
            <person name="Ye R."/>
            <person name="Li L."/>
            <person name="Wei W."/>
            <person name="Wang X."/>
            <person name="Wang C."/>
            <person name="Huo Q."/>
            <person name="Li W."/>
            <person name="Guo W."/>
            <person name="Chen H."/>
            <person name="Chen S."/>
            <person name="Zhou L."/>
            <person name="Zhou L."/>
            <person name="Ni X."/>
            <person name="Tian J."/>
            <person name="Zhou Y."/>
            <person name="Sheng Y."/>
            <person name="Liu T."/>
            <person name="Pan Y."/>
            <person name="Xia L."/>
            <person name="Li J."/>
            <person name="Zhao F."/>
            <person name="Cao W."/>
        </authorList>
    </citation>
    <scope>NUCLEOTIDE SEQUENCE</scope>
    <source>
        <strain evidence="4">Rsan-2018</strain>
        <tissue evidence="4">Larvae</tissue>
    </source>
</reference>
<feature type="compositionally biased region" description="Basic and acidic residues" evidence="2">
    <location>
        <begin position="358"/>
        <end position="371"/>
    </location>
</feature>
<dbReference type="EMBL" id="JABSTV010001252">
    <property type="protein sequence ID" value="KAH7947370.1"/>
    <property type="molecule type" value="Genomic_DNA"/>
</dbReference>
<evidence type="ECO:0000256" key="2">
    <source>
        <dbReference type="SAM" id="MobiDB-lite"/>
    </source>
</evidence>
<sequence length="454" mass="51718">MNACLRPSLLLVMLVWLSVTGPGTARPPWPSASGSGNNDRSQRPHGRNHPCHGGHGREQRARLRKVLLGNGTAVCNDGSPAGAGGAGVLLNVDRIADLLASLHSKVKVRGVVDSGWFLDNEPFEARECLEPYSCAPVETIKRGIRLWNGQVPDRCKPLYSDYEQWRCYFGYRIYPTLKAPTFVFQWVFDEAQMVVNNVAAPSSKAHWDYIHALGSKLRSTLMNVTALFAPSCISHEILTKRNWQAIEICGISLPQALRCWELQKHEHNHHEHHSNHNLYDRLPAKENETRTYFLLLLYSFRHRMFADVSATVMTNGHAQKTKTRRRKMKRRRKNCRHNRKGLRKARKGEYSATSAPLRSEEPRRRSRERPGSRHAQHRWRLHEDLCQHWLMDSCAWPQCNRRCPRMLDPMTGRELRFSDLLRSFGLDVAAVAAALGLDQAALAAMEPDALLHAD</sequence>
<dbReference type="GO" id="GO:0016787">
    <property type="term" value="F:hydrolase activity"/>
    <property type="evidence" value="ECO:0007669"/>
    <property type="project" value="InterPro"/>
</dbReference>
<evidence type="ECO:0000313" key="4">
    <source>
        <dbReference type="EMBL" id="KAH7947370.1"/>
    </source>
</evidence>
<evidence type="ECO:0000256" key="3">
    <source>
        <dbReference type="SAM" id="SignalP"/>
    </source>
</evidence>
<gene>
    <name evidence="4" type="ORF">HPB52_010985</name>
</gene>
<dbReference type="Pfam" id="PF03283">
    <property type="entry name" value="PAE"/>
    <property type="match status" value="1"/>
</dbReference>
<comment type="caution">
    <text evidence="4">The sequence shown here is derived from an EMBL/GenBank/DDBJ whole genome shotgun (WGS) entry which is preliminary data.</text>
</comment>
<proteinExistence type="inferred from homology"/>
<feature type="region of interest" description="Disordered" evidence="2">
    <location>
        <begin position="314"/>
        <end position="376"/>
    </location>
</feature>
<evidence type="ECO:0000313" key="5">
    <source>
        <dbReference type="Proteomes" id="UP000821837"/>
    </source>
</evidence>
<accession>A0A9D4SSX4</accession>
<feature type="chain" id="PRO_5038876475" evidence="3">
    <location>
        <begin position="26"/>
        <end position="454"/>
    </location>
</feature>
<feature type="compositionally biased region" description="Basic residues" evidence="2">
    <location>
        <begin position="43"/>
        <end position="54"/>
    </location>
</feature>
<comment type="similarity">
    <text evidence="1">Belongs to the pectinacetylesterase family. Notum subfamily.</text>
</comment>